<dbReference type="STRING" id="1450539.A0A318Z9J8"/>
<dbReference type="PROSITE" id="PS50088">
    <property type="entry name" value="ANK_REPEAT"/>
    <property type="match status" value="1"/>
</dbReference>
<evidence type="ECO:0000256" key="1">
    <source>
        <dbReference type="ARBA" id="ARBA00022737"/>
    </source>
</evidence>
<dbReference type="GO" id="GO:0085020">
    <property type="term" value="P:protein K6-linked ubiquitination"/>
    <property type="evidence" value="ECO:0007669"/>
    <property type="project" value="TreeGrafter"/>
</dbReference>
<dbReference type="PANTHER" id="PTHR24171:SF8">
    <property type="entry name" value="BRCA1-ASSOCIATED RING DOMAIN PROTEIN 1"/>
    <property type="match status" value="1"/>
</dbReference>
<dbReference type="EMBL" id="KZ821247">
    <property type="protein sequence ID" value="PYH43034.1"/>
    <property type="molecule type" value="Genomic_DNA"/>
</dbReference>
<feature type="repeat" description="ANK" evidence="3">
    <location>
        <begin position="1"/>
        <end position="21"/>
    </location>
</feature>
<protein>
    <submittedName>
        <fullName evidence="4">Uncharacterized protein</fullName>
    </submittedName>
</protein>
<name>A0A318Z9J8_9EURO</name>
<evidence type="ECO:0000313" key="4">
    <source>
        <dbReference type="EMBL" id="PYH43034.1"/>
    </source>
</evidence>
<proteinExistence type="predicted"/>
<dbReference type="OrthoDB" id="4772757at2759"/>
<keyword evidence="5" id="KW-1185">Reference proteome</keyword>
<dbReference type="InterPro" id="IPR036770">
    <property type="entry name" value="Ankyrin_rpt-contain_sf"/>
</dbReference>
<dbReference type="InterPro" id="IPR002110">
    <property type="entry name" value="Ankyrin_rpt"/>
</dbReference>
<feature type="non-terminal residue" evidence="4">
    <location>
        <position position="1"/>
    </location>
</feature>
<reference evidence="4 5" key="1">
    <citation type="submission" date="2016-12" db="EMBL/GenBank/DDBJ databases">
        <title>The genomes of Aspergillus section Nigri reveals drivers in fungal speciation.</title>
        <authorList>
            <consortium name="DOE Joint Genome Institute"/>
            <person name="Vesth T.C."/>
            <person name="Nybo J."/>
            <person name="Theobald S."/>
            <person name="Brandl J."/>
            <person name="Frisvad J.C."/>
            <person name="Nielsen K.F."/>
            <person name="Lyhne E.K."/>
            <person name="Kogle M.E."/>
            <person name="Kuo A."/>
            <person name="Riley R."/>
            <person name="Clum A."/>
            <person name="Nolan M."/>
            <person name="Lipzen A."/>
            <person name="Salamov A."/>
            <person name="Henrissat B."/>
            <person name="Wiebenga A."/>
            <person name="De Vries R.P."/>
            <person name="Grigoriev I.V."/>
            <person name="Mortensen U.H."/>
            <person name="Andersen M.R."/>
            <person name="Baker S.E."/>
        </authorList>
    </citation>
    <scope>NUCLEOTIDE SEQUENCE [LARGE SCALE GENOMIC DNA]</scope>
    <source>
        <strain evidence="4 5">JOP 1030-1</strain>
    </source>
</reference>
<dbReference type="RefSeq" id="XP_025429016.1">
    <property type="nucleotide sequence ID" value="XM_025572054.1"/>
</dbReference>
<sequence>GYTEIVQLLLKEGADVNMQGGRYGNALQAASARGHTEIVQLLLRKGACSYSPEY</sequence>
<dbReference type="Gene3D" id="1.25.40.20">
    <property type="entry name" value="Ankyrin repeat-containing domain"/>
    <property type="match status" value="1"/>
</dbReference>
<dbReference type="Proteomes" id="UP000248349">
    <property type="component" value="Unassembled WGS sequence"/>
</dbReference>
<evidence type="ECO:0000256" key="2">
    <source>
        <dbReference type="ARBA" id="ARBA00023043"/>
    </source>
</evidence>
<dbReference type="GO" id="GO:0004842">
    <property type="term" value="F:ubiquitin-protein transferase activity"/>
    <property type="evidence" value="ECO:0007669"/>
    <property type="project" value="TreeGrafter"/>
</dbReference>
<dbReference type="Pfam" id="PF12796">
    <property type="entry name" value="Ank_2"/>
    <property type="match status" value="1"/>
</dbReference>
<dbReference type="SUPFAM" id="SSF48403">
    <property type="entry name" value="Ankyrin repeat"/>
    <property type="match status" value="1"/>
</dbReference>
<evidence type="ECO:0000256" key="3">
    <source>
        <dbReference type="PROSITE-ProRule" id="PRU00023"/>
    </source>
</evidence>
<gene>
    <name evidence="4" type="ORF">BP01DRAFT_302033</name>
</gene>
<keyword evidence="2 3" id="KW-0040">ANK repeat</keyword>
<dbReference type="AlphaFoldDB" id="A0A318Z9J8"/>
<keyword evidence="1" id="KW-0677">Repeat</keyword>
<accession>A0A318Z9J8</accession>
<evidence type="ECO:0000313" key="5">
    <source>
        <dbReference type="Proteomes" id="UP000248349"/>
    </source>
</evidence>
<dbReference type="GeneID" id="37073282"/>
<organism evidence="4 5">
    <name type="scientific">Aspergillus saccharolyticus JOP 1030-1</name>
    <dbReference type="NCBI Taxonomy" id="1450539"/>
    <lineage>
        <taxon>Eukaryota</taxon>
        <taxon>Fungi</taxon>
        <taxon>Dikarya</taxon>
        <taxon>Ascomycota</taxon>
        <taxon>Pezizomycotina</taxon>
        <taxon>Eurotiomycetes</taxon>
        <taxon>Eurotiomycetidae</taxon>
        <taxon>Eurotiales</taxon>
        <taxon>Aspergillaceae</taxon>
        <taxon>Aspergillus</taxon>
        <taxon>Aspergillus subgen. Circumdati</taxon>
    </lineage>
</organism>
<dbReference type="PANTHER" id="PTHR24171">
    <property type="entry name" value="ANKYRIN REPEAT DOMAIN-CONTAINING PROTEIN 39-RELATED"/>
    <property type="match status" value="1"/>
</dbReference>